<keyword evidence="1" id="KW-0597">Phosphoprotein</keyword>
<dbReference type="AlphaFoldDB" id="A0A6J7QRK5"/>
<dbReference type="SMART" id="SM00448">
    <property type="entry name" value="REC"/>
    <property type="match status" value="1"/>
</dbReference>
<feature type="region of interest" description="Disordered" evidence="5">
    <location>
        <begin position="128"/>
        <end position="154"/>
    </location>
</feature>
<evidence type="ECO:0000259" key="6">
    <source>
        <dbReference type="PROSITE" id="PS50043"/>
    </source>
</evidence>
<dbReference type="SUPFAM" id="SSF52172">
    <property type="entry name" value="CheY-like"/>
    <property type="match status" value="1"/>
</dbReference>
<dbReference type="PROSITE" id="PS50043">
    <property type="entry name" value="HTH_LUXR_2"/>
    <property type="match status" value="1"/>
</dbReference>
<dbReference type="InterPro" id="IPR016032">
    <property type="entry name" value="Sig_transdc_resp-reg_C-effctor"/>
</dbReference>
<sequence length="210" mass="22253">MSAKEAAMTTVLVCDDAPLAREAVRRAVAGLPGVERVTAAGSGEEVLARFPLERPDLVLMDVRMPGIGGIEASRRLIGAHPDAHIVMLTMGEDPEGVARAVSAGARGFLAKDASREEVATTVALALASRTQPSPSAGTRSRPAGSPPSLTDRELQVLDGMSRGRSNGEIGRELFLSEDTVKTHARRLFRKLGAADRAQAVAMGFRWGFLR</sequence>
<reference evidence="8" key="1">
    <citation type="submission" date="2020-05" db="EMBL/GenBank/DDBJ databases">
        <authorList>
            <person name="Chiriac C."/>
            <person name="Salcher M."/>
            <person name="Ghai R."/>
            <person name="Kavagutti S V."/>
        </authorList>
    </citation>
    <scope>NUCLEOTIDE SEQUENCE</scope>
</reference>
<dbReference type="InterPro" id="IPR039420">
    <property type="entry name" value="WalR-like"/>
</dbReference>
<accession>A0A6J7QRK5</accession>
<dbReference type="Pfam" id="PF00196">
    <property type="entry name" value="GerE"/>
    <property type="match status" value="1"/>
</dbReference>
<dbReference type="PROSITE" id="PS00622">
    <property type="entry name" value="HTH_LUXR_1"/>
    <property type="match status" value="1"/>
</dbReference>
<proteinExistence type="predicted"/>
<dbReference type="GO" id="GO:0000160">
    <property type="term" value="P:phosphorelay signal transduction system"/>
    <property type="evidence" value="ECO:0007669"/>
    <property type="project" value="InterPro"/>
</dbReference>
<dbReference type="EMBL" id="CAFBOZ010000280">
    <property type="protein sequence ID" value="CAB5020380.1"/>
    <property type="molecule type" value="Genomic_DNA"/>
</dbReference>
<dbReference type="Pfam" id="PF00072">
    <property type="entry name" value="Response_reg"/>
    <property type="match status" value="1"/>
</dbReference>
<keyword evidence="2" id="KW-0805">Transcription regulation</keyword>
<name>A0A6J7QRK5_9ZZZZ</name>
<dbReference type="Gene3D" id="3.40.50.2300">
    <property type="match status" value="1"/>
</dbReference>
<dbReference type="SUPFAM" id="SSF46894">
    <property type="entry name" value="C-terminal effector domain of the bipartite response regulators"/>
    <property type="match status" value="1"/>
</dbReference>
<evidence type="ECO:0000256" key="2">
    <source>
        <dbReference type="ARBA" id="ARBA00023015"/>
    </source>
</evidence>
<evidence type="ECO:0000313" key="8">
    <source>
        <dbReference type="EMBL" id="CAB5020380.1"/>
    </source>
</evidence>
<evidence type="ECO:0000259" key="7">
    <source>
        <dbReference type="PROSITE" id="PS50110"/>
    </source>
</evidence>
<dbReference type="InterPro" id="IPR036388">
    <property type="entry name" value="WH-like_DNA-bd_sf"/>
</dbReference>
<keyword evidence="4" id="KW-0804">Transcription</keyword>
<gene>
    <name evidence="8" type="ORF">UFOPK3992_01675</name>
</gene>
<keyword evidence="3" id="KW-0238">DNA-binding</keyword>
<dbReference type="GO" id="GO:0003677">
    <property type="term" value="F:DNA binding"/>
    <property type="evidence" value="ECO:0007669"/>
    <property type="project" value="UniProtKB-KW"/>
</dbReference>
<feature type="domain" description="HTH luxR-type" evidence="6">
    <location>
        <begin position="142"/>
        <end position="207"/>
    </location>
</feature>
<evidence type="ECO:0000256" key="1">
    <source>
        <dbReference type="ARBA" id="ARBA00022553"/>
    </source>
</evidence>
<dbReference type="PANTHER" id="PTHR43214:SF24">
    <property type="entry name" value="TRANSCRIPTIONAL REGULATORY PROTEIN NARL-RELATED"/>
    <property type="match status" value="1"/>
</dbReference>
<dbReference type="CDD" id="cd06170">
    <property type="entry name" value="LuxR_C_like"/>
    <property type="match status" value="1"/>
</dbReference>
<dbReference type="InterPro" id="IPR011006">
    <property type="entry name" value="CheY-like_superfamily"/>
</dbReference>
<evidence type="ECO:0000256" key="4">
    <source>
        <dbReference type="ARBA" id="ARBA00023163"/>
    </source>
</evidence>
<dbReference type="PROSITE" id="PS50110">
    <property type="entry name" value="RESPONSE_REGULATORY"/>
    <property type="match status" value="1"/>
</dbReference>
<dbReference type="CDD" id="cd17535">
    <property type="entry name" value="REC_NarL-like"/>
    <property type="match status" value="1"/>
</dbReference>
<feature type="compositionally biased region" description="Polar residues" evidence="5">
    <location>
        <begin position="128"/>
        <end position="138"/>
    </location>
</feature>
<evidence type="ECO:0000256" key="5">
    <source>
        <dbReference type="SAM" id="MobiDB-lite"/>
    </source>
</evidence>
<evidence type="ECO:0000256" key="3">
    <source>
        <dbReference type="ARBA" id="ARBA00023125"/>
    </source>
</evidence>
<dbReference type="Gene3D" id="1.10.10.10">
    <property type="entry name" value="Winged helix-like DNA-binding domain superfamily/Winged helix DNA-binding domain"/>
    <property type="match status" value="1"/>
</dbReference>
<dbReference type="InterPro" id="IPR058245">
    <property type="entry name" value="NreC/VraR/RcsB-like_REC"/>
</dbReference>
<dbReference type="PRINTS" id="PR00038">
    <property type="entry name" value="HTHLUXR"/>
</dbReference>
<feature type="domain" description="Response regulatory" evidence="7">
    <location>
        <begin position="10"/>
        <end position="126"/>
    </location>
</feature>
<dbReference type="SMART" id="SM00421">
    <property type="entry name" value="HTH_LUXR"/>
    <property type="match status" value="1"/>
</dbReference>
<organism evidence="8">
    <name type="scientific">freshwater metagenome</name>
    <dbReference type="NCBI Taxonomy" id="449393"/>
    <lineage>
        <taxon>unclassified sequences</taxon>
        <taxon>metagenomes</taxon>
        <taxon>ecological metagenomes</taxon>
    </lineage>
</organism>
<dbReference type="PANTHER" id="PTHR43214">
    <property type="entry name" value="TWO-COMPONENT RESPONSE REGULATOR"/>
    <property type="match status" value="1"/>
</dbReference>
<protein>
    <submittedName>
        <fullName evidence="8">Unannotated protein</fullName>
    </submittedName>
</protein>
<dbReference type="GO" id="GO:0006355">
    <property type="term" value="P:regulation of DNA-templated transcription"/>
    <property type="evidence" value="ECO:0007669"/>
    <property type="project" value="InterPro"/>
</dbReference>
<dbReference type="InterPro" id="IPR001789">
    <property type="entry name" value="Sig_transdc_resp-reg_receiver"/>
</dbReference>
<dbReference type="InterPro" id="IPR000792">
    <property type="entry name" value="Tscrpt_reg_LuxR_C"/>
</dbReference>